<gene>
    <name evidence="1" type="ORF">Bca52824_018299</name>
</gene>
<comment type="caution">
    <text evidence="1">The sequence shown here is derived from an EMBL/GenBank/DDBJ whole genome shotgun (WGS) entry which is preliminary data.</text>
</comment>
<organism evidence="1 2">
    <name type="scientific">Brassica carinata</name>
    <name type="common">Ethiopian mustard</name>
    <name type="synonym">Abyssinian cabbage</name>
    <dbReference type="NCBI Taxonomy" id="52824"/>
    <lineage>
        <taxon>Eukaryota</taxon>
        <taxon>Viridiplantae</taxon>
        <taxon>Streptophyta</taxon>
        <taxon>Embryophyta</taxon>
        <taxon>Tracheophyta</taxon>
        <taxon>Spermatophyta</taxon>
        <taxon>Magnoliopsida</taxon>
        <taxon>eudicotyledons</taxon>
        <taxon>Gunneridae</taxon>
        <taxon>Pentapetalae</taxon>
        <taxon>rosids</taxon>
        <taxon>malvids</taxon>
        <taxon>Brassicales</taxon>
        <taxon>Brassicaceae</taxon>
        <taxon>Brassiceae</taxon>
        <taxon>Brassica</taxon>
    </lineage>
</organism>
<accession>A0A8X8AZA1</accession>
<evidence type="ECO:0000313" key="2">
    <source>
        <dbReference type="Proteomes" id="UP000886595"/>
    </source>
</evidence>
<keyword evidence="2" id="KW-1185">Reference proteome</keyword>
<reference evidence="1 2" key="1">
    <citation type="submission" date="2020-02" db="EMBL/GenBank/DDBJ databases">
        <authorList>
            <person name="Ma Q."/>
            <person name="Huang Y."/>
            <person name="Song X."/>
            <person name="Pei D."/>
        </authorList>
    </citation>
    <scope>NUCLEOTIDE SEQUENCE [LARGE SCALE GENOMIC DNA]</scope>
    <source>
        <strain evidence="1">Sxm20200214</strain>
        <tissue evidence="1">Leaf</tissue>
    </source>
</reference>
<dbReference type="AlphaFoldDB" id="A0A8X8AZA1"/>
<dbReference type="EMBL" id="JAAMPC010000004">
    <property type="protein sequence ID" value="KAG2315177.1"/>
    <property type="molecule type" value="Genomic_DNA"/>
</dbReference>
<sequence>MLVDVRVSPSRILALMMERLPSGVYWYSVKYPLEDDGEATGGRVLVIGAKASSFVCRGDTVSAVCLHGMSGSTRFSLVVPVSHLLPTSLKRSVIPRTCAVEESLAENGG</sequence>
<protein>
    <submittedName>
        <fullName evidence="1">Uncharacterized protein</fullName>
    </submittedName>
</protein>
<proteinExistence type="predicted"/>
<evidence type="ECO:0000313" key="1">
    <source>
        <dbReference type="EMBL" id="KAG2315177.1"/>
    </source>
</evidence>
<name>A0A8X8AZA1_BRACI</name>
<dbReference type="Proteomes" id="UP000886595">
    <property type="component" value="Unassembled WGS sequence"/>
</dbReference>